<dbReference type="InterPro" id="IPR011545">
    <property type="entry name" value="DEAD/DEAH_box_helicase_dom"/>
</dbReference>
<keyword evidence="1 9" id="KW-0963">Cytoplasm</keyword>
<dbReference type="SUPFAM" id="SSF52540">
    <property type="entry name" value="P-loop containing nucleoside triphosphate hydrolases"/>
    <property type="match status" value="1"/>
</dbReference>
<dbReference type="HAMAP" id="MF_00964">
    <property type="entry name" value="DEAD_helicase_DeaD"/>
    <property type="match status" value="1"/>
</dbReference>
<evidence type="ECO:0000259" key="14">
    <source>
        <dbReference type="PROSITE" id="PS51195"/>
    </source>
</evidence>
<dbReference type="InterPro" id="IPR050547">
    <property type="entry name" value="DEAD_box_RNA_helicases"/>
</dbReference>
<dbReference type="InterPro" id="IPR027417">
    <property type="entry name" value="P-loop_NTPase"/>
</dbReference>
<feature type="region of interest" description="Disordered" evidence="11">
    <location>
        <begin position="448"/>
        <end position="471"/>
    </location>
</feature>
<dbReference type="SMART" id="SM00490">
    <property type="entry name" value="HELICc"/>
    <property type="match status" value="1"/>
</dbReference>
<evidence type="ECO:0000256" key="7">
    <source>
        <dbReference type="ARBA" id="ARBA00023016"/>
    </source>
</evidence>
<dbReference type="GO" id="GO:0070417">
    <property type="term" value="P:cellular response to cold"/>
    <property type="evidence" value="ECO:0007669"/>
    <property type="project" value="InterPro"/>
</dbReference>
<evidence type="ECO:0000256" key="5">
    <source>
        <dbReference type="ARBA" id="ARBA00022840"/>
    </source>
</evidence>
<keyword evidence="2 9" id="KW-0547">Nucleotide-binding</keyword>
<dbReference type="PANTHER" id="PTHR47963:SF8">
    <property type="entry name" value="ATP-DEPENDENT RNA HELICASE DEAD"/>
    <property type="match status" value="1"/>
</dbReference>
<comment type="function">
    <text evidence="9">DEAD-box RNA helicase involved in various cellular processes at low temperature, including ribosome biogenesis, mRNA degradation and translation initiation.</text>
</comment>
<evidence type="ECO:0000256" key="6">
    <source>
        <dbReference type="ARBA" id="ARBA00022884"/>
    </source>
</evidence>
<dbReference type="FunFam" id="3.40.50.300:FF:000108">
    <property type="entry name" value="ATP-dependent RNA helicase RhlE"/>
    <property type="match status" value="1"/>
</dbReference>
<dbReference type="Proteomes" id="UP000565155">
    <property type="component" value="Unassembled WGS sequence"/>
</dbReference>
<dbReference type="Pfam" id="PF00270">
    <property type="entry name" value="DEAD"/>
    <property type="match status" value="1"/>
</dbReference>
<dbReference type="EMBL" id="JABCMA010000040">
    <property type="protein sequence ID" value="NMR76269.1"/>
    <property type="molecule type" value="Genomic_DNA"/>
</dbReference>
<evidence type="ECO:0000256" key="9">
    <source>
        <dbReference type="HAMAP-Rule" id="MF_00964"/>
    </source>
</evidence>
<dbReference type="InterPro" id="IPR028618">
    <property type="entry name" value="DEAD_helicase_DeaD"/>
</dbReference>
<feature type="domain" description="DEAD-box RNA helicase Q" evidence="14">
    <location>
        <begin position="6"/>
        <end position="34"/>
    </location>
</feature>
<dbReference type="GO" id="GO:0006401">
    <property type="term" value="P:RNA catabolic process"/>
    <property type="evidence" value="ECO:0007669"/>
    <property type="project" value="UniProtKB-UniRule"/>
</dbReference>
<evidence type="ECO:0000256" key="3">
    <source>
        <dbReference type="ARBA" id="ARBA00022801"/>
    </source>
</evidence>
<dbReference type="GO" id="GO:0033592">
    <property type="term" value="F:RNA strand annealing activity"/>
    <property type="evidence" value="ECO:0007669"/>
    <property type="project" value="TreeGrafter"/>
</dbReference>
<dbReference type="GO" id="GO:0005524">
    <property type="term" value="F:ATP binding"/>
    <property type="evidence" value="ECO:0007669"/>
    <property type="project" value="UniProtKB-UniRule"/>
</dbReference>
<dbReference type="AlphaFoldDB" id="A0A7Y0R1M0"/>
<dbReference type="PROSITE" id="PS00039">
    <property type="entry name" value="DEAD_ATP_HELICASE"/>
    <property type="match status" value="1"/>
</dbReference>
<comment type="subcellular location">
    <subcellularLocation>
        <location evidence="9">Cytoplasm</location>
    </subcellularLocation>
</comment>
<dbReference type="InterPro" id="IPR057325">
    <property type="entry name" value="DeaD_dimer"/>
</dbReference>
<name>A0A7Y0R1M0_VIBAL</name>
<dbReference type="PROSITE" id="PS51192">
    <property type="entry name" value="HELICASE_ATP_BIND_1"/>
    <property type="match status" value="1"/>
</dbReference>
<dbReference type="GO" id="GO:0005829">
    <property type="term" value="C:cytosol"/>
    <property type="evidence" value="ECO:0007669"/>
    <property type="project" value="TreeGrafter"/>
</dbReference>
<evidence type="ECO:0000259" key="12">
    <source>
        <dbReference type="PROSITE" id="PS51192"/>
    </source>
</evidence>
<dbReference type="Pfam" id="PF25399">
    <property type="entry name" value="DeaD_dimer"/>
    <property type="match status" value="1"/>
</dbReference>
<dbReference type="GO" id="GO:0000027">
    <property type="term" value="P:ribosomal large subunit assembly"/>
    <property type="evidence" value="ECO:0007669"/>
    <property type="project" value="UniProtKB-UniRule"/>
</dbReference>
<feature type="short sequence motif" description="Q motif" evidence="10">
    <location>
        <begin position="6"/>
        <end position="34"/>
    </location>
</feature>
<evidence type="ECO:0000256" key="11">
    <source>
        <dbReference type="SAM" id="MobiDB-lite"/>
    </source>
</evidence>
<dbReference type="SMART" id="SM00487">
    <property type="entry name" value="DEXDc"/>
    <property type="match status" value="1"/>
</dbReference>
<evidence type="ECO:0000313" key="16">
    <source>
        <dbReference type="Proteomes" id="UP000565155"/>
    </source>
</evidence>
<feature type="region of interest" description="Disordered" evidence="11">
    <location>
        <begin position="553"/>
        <end position="643"/>
    </location>
</feature>
<dbReference type="InterPro" id="IPR000629">
    <property type="entry name" value="RNA-helicase_DEAD-box_CS"/>
</dbReference>
<keyword evidence="6 9" id="KW-0694">RNA-binding</keyword>
<dbReference type="GO" id="GO:0003724">
    <property type="term" value="F:RNA helicase activity"/>
    <property type="evidence" value="ECO:0007669"/>
    <property type="project" value="UniProtKB-UniRule"/>
</dbReference>
<evidence type="ECO:0000256" key="10">
    <source>
        <dbReference type="PROSITE-ProRule" id="PRU00552"/>
    </source>
</evidence>
<comment type="similarity">
    <text evidence="9">Belongs to the DEAD box helicase family. DeaD/CsdA subfamily.</text>
</comment>
<dbReference type="InterPro" id="IPR014001">
    <property type="entry name" value="Helicase_ATP-bd"/>
</dbReference>
<feature type="domain" description="Helicase C-terminal" evidence="13">
    <location>
        <begin position="231"/>
        <end position="379"/>
    </location>
</feature>
<organism evidence="15 16">
    <name type="scientific">Vibrio alginolyticus</name>
    <dbReference type="NCBI Taxonomy" id="663"/>
    <lineage>
        <taxon>Bacteria</taxon>
        <taxon>Pseudomonadati</taxon>
        <taxon>Pseudomonadota</taxon>
        <taxon>Gammaproteobacteria</taxon>
        <taxon>Vibrionales</taxon>
        <taxon>Vibrionaceae</taxon>
        <taxon>Vibrio</taxon>
    </lineage>
</organism>
<dbReference type="InterPro" id="IPR014014">
    <property type="entry name" value="RNA_helicase_DEAD_Q_motif"/>
</dbReference>
<comment type="caution">
    <text evidence="15">The sequence shown here is derived from an EMBL/GenBank/DDBJ whole genome shotgun (WGS) entry which is preliminary data.</text>
</comment>
<feature type="domain" description="Helicase ATP-binding" evidence="12">
    <location>
        <begin position="37"/>
        <end position="208"/>
    </location>
</feature>
<dbReference type="GO" id="GO:0016787">
    <property type="term" value="F:hydrolase activity"/>
    <property type="evidence" value="ECO:0007669"/>
    <property type="project" value="UniProtKB-KW"/>
</dbReference>
<dbReference type="InterPro" id="IPR034415">
    <property type="entry name" value="CsdA_RRM"/>
</dbReference>
<dbReference type="InterPro" id="IPR005580">
    <property type="entry name" value="DbpA/CsdA_RNA-bd_dom"/>
</dbReference>
<dbReference type="PROSITE" id="PS51195">
    <property type="entry name" value="Q_MOTIF"/>
    <property type="match status" value="1"/>
</dbReference>
<keyword evidence="4 9" id="KW-0347">Helicase</keyword>
<dbReference type="CDD" id="cd18787">
    <property type="entry name" value="SF2_C_DEAD"/>
    <property type="match status" value="1"/>
</dbReference>
<keyword evidence="5 9" id="KW-0067">ATP-binding</keyword>
<evidence type="ECO:0000256" key="4">
    <source>
        <dbReference type="ARBA" id="ARBA00022806"/>
    </source>
</evidence>
<dbReference type="CDD" id="cd00268">
    <property type="entry name" value="DEADc"/>
    <property type="match status" value="1"/>
</dbReference>
<feature type="compositionally biased region" description="Basic and acidic residues" evidence="11">
    <location>
        <begin position="448"/>
        <end position="465"/>
    </location>
</feature>
<evidence type="ECO:0000256" key="8">
    <source>
        <dbReference type="ARBA" id="ARBA00047984"/>
    </source>
</evidence>
<gene>
    <name evidence="9" type="primary">deaD</name>
    <name evidence="9" type="synonym">csdA</name>
    <name evidence="15" type="ORF">HKB35_21900</name>
</gene>
<dbReference type="InterPro" id="IPR012677">
    <property type="entry name" value="Nucleotide-bd_a/b_plait_sf"/>
</dbReference>
<dbReference type="InterPro" id="IPR001650">
    <property type="entry name" value="Helicase_C-like"/>
</dbReference>
<evidence type="ECO:0000313" key="15">
    <source>
        <dbReference type="EMBL" id="NMR76269.1"/>
    </source>
</evidence>
<accession>A0A7Y0R1M0</accession>
<dbReference type="Pfam" id="PF03880">
    <property type="entry name" value="DbpA"/>
    <property type="match status" value="1"/>
</dbReference>
<proteinExistence type="inferred from homology"/>
<dbReference type="Pfam" id="PF00271">
    <property type="entry name" value="Helicase_C"/>
    <property type="match status" value="1"/>
</dbReference>
<dbReference type="Gene3D" id="3.40.50.300">
    <property type="entry name" value="P-loop containing nucleotide triphosphate hydrolases"/>
    <property type="match status" value="2"/>
</dbReference>
<dbReference type="FunFam" id="3.40.50.300:FF:000374">
    <property type="entry name" value="ATP-dependent RNA helicase DeaD"/>
    <property type="match status" value="1"/>
</dbReference>
<dbReference type="Gene3D" id="3.30.70.330">
    <property type="match status" value="1"/>
</dbReference>
<evidence type="ECO:0000256" key="2">
    <source>
        <dbReference type="ARBA" id="ARBA00022741"/>
    </source>
</evidence>
<dbReference type="EC" id="3.6.4.13" evidence="9"/>
<protein>
    <recommendedName>
        <fullName evidence="9">ATP-dependent RNA helicase DeaD</fullName>
        <ecNumber evidence="9">3.6.4.13</ecNumber>
    </recommendedName>
    <alternativeName>
        <fullName evidence="9">Cold-shock DEAD box protein A</fullName>
    </alternativeName>
</protein>
<comment type="catalytic activity">
    <reaction evidence="8 9">
        <text>ATP + H2O = ADP + phosphate + H(+)</text>
        <dbReference type="Rhea" id="RHEA:13065"/>
        <dbReference type="ChEBI" id="CHEBI:15377"/>
        <dbReference type="ChEBI" id="CHEBI:15378"/>
        <dbReference type="ChEBI" id="CHEBI:30616"/>
        <dbReference type="ChEBI" id="CHEBI:43474"/>
        <dbReference type="ChEBI" id="CHEBI:456216"/>
        <dbReference type="EC" id="3.6.4.13"/>
    </reaction>
</comment>
<keyword evidence="3 9" id="KW-0378">Hydrolase</keyword>
<dbReference type="RefSeq" id="WP_169629126.1">
    <property type="nucleotide sequence ID" value="NZ_JABCMA010000040.1"/>
</dbReference>
<dbReference type="PANTHER" id="PTHR47963">
    <property type="entry name" value="DEAD-BOX ATP-DEPENDENT RNA HELICASE 47, MITOCHONDRIAL"/>
    <property type="match status" value="1"/>
</dbReference>
<evidence type="ECO:0000259" key="13">
    <source>
        <dbReference type="PROSITE" id="PS51194"/>
    </source>
</evidence>
<dbReference type="InterPro" id="IPR044742">
    <property type="entry name" value="DEAD/DEAH_RhlB"/>
</dbReference>
<dbReference type="PROSITE" id="PS51194">
    <property type="entry name" value="HELICASE_CTER"/>
    <property type="match status" value="1"/>
</dbReference>
<sequence length="643" mass="71216">MQDSVIQFSDLSLNDSILSALDGMGFVSPTPIQAAAIPHLLEGADALGKAQTGTGKTAAFSLPLLNKLDLNQRKPQAIVLAPTRELAIQVAAEMKNLGKNIKGLKVLEIYGGASIVDQMRALKSGAHVVVGTPGRVQDLINRERLHLDEVSTFVLDEADEMLNMGFVDDVTAIMEHAPESAQRVLFSATMPPMLKKIVERFLRDPVTVDVAGKNHTVDKVQQQFWVVKGVEKDEAMSRLLETEETDASIVFVRTRQDTERLADWLSARGFKAAALHGDIPQSLRERTVDHIKQGVIDILVATDVVARGLDVPRITHVFNYDIPFDVESYIHRIGRTGRAGRKGKAILLVRTNQIRMLRTIERVTKSSMEEIQLPLRDQVAEARLAKLGAELEAEKEHKALDKFAELVEKLQSSLDIDPATLAAMLLKRQQGKRPLFYIGEDPMVEAIERDKQRRKERREGGRDGGRNFNNQDWDTYQLQVGREQGVQVKDIVGALANELGLGKGSIGAIKLAQGHTFVQLPKAMTSDAANKLSKLRIRQQDVGAVVCDFDDFRESRGGRRDGGRRDGGRRDGGGYRGNREGGNRGCDRREGGRREGGFRGNRDGNRDGNREGGERRFDRNRGGDHRGAHRGERGHGRGRRTDA</sequence>
<evidence type="ECO:0000256" key="1">
    <source>
        <dbReference type="ARBA" id="ARBA00022490"/>
    </source>
</evidence>
<dbReference type="GO" id="GO:0005840">
    <property type="term" value="C:ribosome"/>
    <property type="evidence" value="ECO:0007669"/>
    <property type="project" value="TreeGrafter"/>
</dbReference>
<dbReference type="CDD" id="cd12499">
    <property type="entry name" value="RRM_EcCsdA_like"/>
    <property type="match status" value="1"/>
</dbReference>
<keyword evidence="7 9" id="KW-0346">Stress response</keyword>
<reference evidence="15 16" key="1">
    <citation type="submission" date="2020-04" db="EMBL/GenBank/DDBJ databases">
        <title>Whole-genome sequencing of Vibrio spp. from China reveals different genetic environments of blaCTX-M-14 among diverse lineages.</title>
        <authorList>
            <person name="Zheng Z."/>
            <person name="Ye L."/>
            <person name="Chen S."/>
        </authorList>
    </citation>
    <scope>NUCLEOTIDE SEQUENCE [LARGE SCALE GENOMIC DNA]</scope>
    <source>
        <strain evidence="15 16">Vb1636</strain>
    </source>
</reference>